<dbReference type="SUPFAM" id="SSF52777">
    <property type="entry name" value="CoA-dependent acyltransferases"/>
    <property type="match status" value="4"/>
</dbReference>
<evidence type="ECO:0000259" key="4">
    <source>
        <dbReference type="PROSITE" id="PS50075"/>
    </source>
</evidence>
<dbReference type="InterPro" id="IPR041464">
    <property type="entry name" value="TubC_N"/>
</dbReference>
<proteinExistence type="predicted"/>
<dbReference type="NCBIfam" id="TIGR01733">
    <property type="entry name" value="AA-adenyl-dom"/>
    <property type="match status" value="2"/>
</dbReference>
<dbReference type="CDD" id="cd05930">
    <property type="entry name" value="A_NRPS"/>
    <property type="match status" value="2"/>
</dbReference>
<dbReference type="Pfam" id="PF00550">
    <property type="entry name" value="PP-binding"/>
    <property type="match status" value="2"/>
</dbReference>
<dbReference type="InterPro" id="IPR006162">
    <property type="entry name" value="Ppantetheine_attach_site"/>
</dbReference>
<dbReference type="PANTHER" id="PTHR45527:SF1">
    <property type="entry name" value="FATTY ACID SYNTHASE"/>
    <property type="match status" value="1"/>
</dbReference>
<evidence type="ECO:0000256" key="3">
    <source>
        <dbReference type="ARBA" id="ARBA00022553"/>
    </source>
</evidence>
<dbReference type="InterPro" id="IPR009081">
    <property type="entry name" value="PP-bd_ACP"/>
</dbReference>
<dbReference type="Pfam" id="PF00668">
    <property type="entry name" value="Condensation"/>
    <property type="match status" value="2"/>
</dbReference>
<dbReference type="InterPro" id="IPR036736">
    <property type="entry name" value="ACP-like_sf"/>
</dbReference>
<evidence type="ECO:0000256" key="1">
    <source>
        <dbReference type="ARBA" id="ARBA00001957"/>
    </source>
</evidence>
<feature type="domain" description="Carrier" evidence="4">
    <location>
        <begin position="1047"/>
        <end position="1122"/>
    </location>
</feature>
<dbReference type="Gene3D" id="1.10.1200.10">
    <property type="entry name" value="ACP-like"/>
    <property type="match status" value="2"/>
</dbReference>
<keyword evidence="6" id="KW-1185">Reference proteome</keyword>
<dbReference type="Gene3D" id="3.30.300.30">
    <property type="match status" value="2"/>
</dbReference>
<dbReference type="Pfam" id="PF18563">
    <property type="entry name" value="TubC_N"/>
    <property type="match status" value="1"/>
</dbReference>
<dbReference type="InterPro" id="IPR020845">
    <property type="entry name" value="AMP-binding_CS"/>
</dbReference>
<dbReference type="InterPro" id="IPR025110">
    <property type="entry name" value="AMP-bd_C"/>
</dbReference>
<dbReference type="Pfam" id="PF13193">
    <property type="entry name" value="AMP-binding_C"/>
    <property type="match status" value="2"/>
</dbReference>
<name>A0ABT8LI94_9BACT</name>
<dbReference type="PANTHER" id="PTHR45527">
    <property type="entry name" value="NONRIBOSOMAL PEPTIDE SYNTHETASE"/>
    <property type="match status" value="1"/>
</dbReference>
<dbReference type="CDD" id="cd19531">
    <property type="entry name" value="LCL_NRPS-like"/>
    <property type="match status" value="2"/>
</dbReference>
<comment type="cofactor">
    <cofactor evidence="1">
        <name>pantetheine 4'-phosphate</name>
        <dbReference type="ChEBI" id="CHEBI:47942"/>
    </cofactor>
</comment>
<dbReference type="InterPro" id="IPR044894">
    <property type="entry name" value="TubC_N_sf"/>
</dbReference>
<dbReference type="PROSITE" id="PS00455">
    <property type="entry name" value="AMP_BINDING"/>
    <property type="match status" value="2"/>
</dbReference>
<evidence type="ECO:0000313" key="6">
    <source>
        <dbReference type="Proteomes" id="UP001172083"/>
    </source>
</evidence>
<dbReference type="Gene3D" id="3.30.559.10">
    <property type="entry name" value="Chloramphenicol acetyltransferase-like domain"/>
    <property type="match status" value="2"/>
</dbReference>
<dbReference type="InterPro" id="IPR042099">
    <property type="entry name" value="ANL_N_sf"/>
</dbReference>
<dbReference type="InterPro" id="IPR000873">
    <property type="entry name" value="AMP-dep_synth/lig_dom"/>
</dbReference>
<dbReference type="Gene3D" id="3.40.50.12780">
    <property type="entry name" value="N-terminal domain of ligase-like"/>
    <property type="match status" value="2"/>
</dbReference>
<gene>
    <name evidence="5" type="ORF">QQ020_36010</name>
</gene>
<dbReference type="Proteomes" id="UP001172083">
    <property type="component" value="Unassembled WGS sequence"/>
</dbReference>
<dbReference type="SUPFAM" id="SSF47336">
    <property type="entry name" value="ACP-like"/>
    <property type="match status" value="2"/>
</dbReference>
<dbReference type="InterPro" id="IPR045851">
    <property type="entry name" value="AMP-bd_C_sf"/>
</dbReference>
<protein>
    <submittedName>
        <fullName evidence="5">Amino acid adenylation domain-containing protein</fullName>
    </submittedName>
</protein>
<dbReference type="SUPFAM" id="SSF56801">
    <property type="entry name" value="Acetyl-CoA synthetase-like"/>
    <property type="match status" value="2"/>
</dbReference>
<feature type="domain" description="Carrier" evidence="4">
    <location>
        <begin position="2111"/>
        <end position="2186"/>
    </location>
</feature>
<dbReference type="Pfam" id="PF00501">
    <property type="entry name" value="AMP-binding"/>
    <property type="match status" value="2"/>
</dbReference>
<dbReference type="InterPro" id="IPR023213">
    <property type="entry name" value="CAT-like_dom_sf"/>
</dbReference>
<dbReference type="EMBL" id="JAUJEB010000025">
    <property type="protein sequence ID" value="MDN5217534.1"/>
    <property type="molecule type" value="Genomic_DNA"/>
</dbReference>
<organism evidence="5 6">
    <name type="scientific">Agaribacillus aureus</name>
    <dbReference type="NCBI Taxonomy" id="3051825"/>
    <lineage>
        <taxon>Bacteria</taxon>
        <taxon>Pseudomonadati</taxon>
        <taxon>Bacteroidota</taxon>
        <taxon>Cytophagia</taxon>
        <taxon>Cytophagales</taxon>
        <taxon>Splendidivirgaceae</taxon>
        <taxon>Agaribacillus</taxon>
    </lineage>
</organism>
<dbReference type="Gene3D" id="3.30.559.30">
    <property type="entry name" value="Nonribosomal peptide synthetase, condensation domain"/>
    <property type="match status" value="2"/>
</dbReference>
<dbReference type="InterPro" id="IPR010071">
    <property type="entry name" value="AA_adenyl_dom"/>
</dbReference>
<accession>A0ABT8LI94</accession>
<comment type="caution">
    <text evidence="5">The sequence shown here is derived from an EMBL/GenBank/DDBJ whole genome shotgun (WGS) entry which is preliminary data.</text>
</comment>
<dbReference type="RefSeq" id="WP_346762869.1">
    <property type="nucleotide sequence ID" value="NZ_JAUJEB010000025.1"/>
</dbReference>
<keyword evidence="2" id="KW-0596">Phosphopantetheine</keyword>
<evidence type="ECO:0000256" key="2">
    <source>
        <dbReference type="ARBA" id="ARBA00022450"/>
    </source>
</evidence>
<keyword evidence="3" id="KW-0597">Phosphoprotein</keyword>
<evidence type="ECO:0000313" key="5">
    <source>
        <dbReference type="EMBL" id="MDN5217534.1"/>
    </source>
</evidence>
<reference evidence="5" key="1">
    <citation type="submission" date="2023-06" db="EMBL/GenBank/DDBJ databases">
        <title>Genomic of Agaribacillus aureum.</title>
        <authorList>
            <person name="Wang G."/>
        </authorList>
    </citation>
    <scope>NUCLEOTIDE SEQUENCE</scope>
    <source>
        <strain evidence="5">BMA12</strain>
    </source>
</reference>
<dbReference type="InterPro" id="IPR001242">
    <property type="entry name" value="Condensation_dom"/>
</dbReference>
<dbReference type="PROSITE" id="PS00012">
    <property type="entry name" value="PHOSPHOPANTETHEINE"/>
    <property type="match status" value="2"/>
</dbReference>
<sequence>MTLTSILSKLRDLNIEIRYLDGKLKINAPEGSLTPELTAELQRHKEELIVFFMDIAADDKAYEEIKPIAIEEDYALSHAQRRLWVLDQLGSQQIAYNIPLAYRLEGSLSVASLRASFSSLVARHESLRTVFVDVEGEPRQKILPVEESGFELDYEDLRDDPHAVERAKRISEQMAGTAFNLSTGPLLRVKLLQIEETSYVFAMSMHHIVSDEWSMQVLFKEVLLLYNAYVSGESNPLRPLSIHYKDYAHWQMGQLSGERLRSDQSYWMDQLSGELPLLELPTDYRRPSVKTYNGDNVSLALDPELSAKLKMMGDQEGVTLFIVLLSTVYVLLYRYTGQKDIIVGTPVAGREHLDLEDQIGFFVNTLALRMQISGEESFKELLGKVKEVSLEGFAHQQYPFDKLVEELPLERDLSRSPLFDIMVVLQNQPSVVSPVTMQGVDVSAAEVEVQTSLFDLTFSFVEHPERIYLVLNYNSDLFSGDRIEQLLSHYSNLLSSLLDDPVQPVGIAEMLSNHERTQLLDGFNATFVDYPEEYTVVDLFEQQVQRTPDHVSIISYQGHFTYRQLNEQANQVAHYLHQHYHDRKLIVGLMMERSPQLIIGILGVLKVGGAYVPIDSAYPIERIEYLLEDCQAPLLLVQDKFKHYNSFTTDTLVIEQILADDYLPSDKPKITTSADDLLYVLYTSGSTGSPKGAKIANRSFVNLLNWYIKLLDLNEEDKNLLVASVSFDLAQKNLFAPLLSGGSLCLMSAGLYDYQQMASDISQLAITVINCAPAAFYPLLEQLAGDYRPVSSLKSVVLGGEAISIPQIDLWLQSEHCQASVFNTYGPTECTDVVSFFRIDKSNYAHLSSVPIGNPIDNVQLFVLDESLSLLPLGSTGELCIGGVCLGEGYFNNEQLTDQQFVEAAHLPGGRVYRSGDLVRRQATGTLEFIGRKDHQVKIRGQRVELGEIESRLQNYPSVARAAVVVKQDQQGGKQLVAYFTIKEDSTGSQEVSGDRLRQYLQEWLPAYMLPGVLVALENLPLTPNGKVDKRSLPEVDQFERHQAYVAPVTNTERQLVEIWQQVLDMDKVGVEDNFFELGGHSLKATQIVTRIYKHFSVKLELVNVFSAPTVREQSLLIDQRQREVYEEIKPIAIEEDYGLSHAQRRLWVLDQLDSQQIAYNIPLAYRLEGSLSVASLRSSFSSLVARHESLRTVFVVVEGEPRQKILSVEESGFELDYEDLRDDPQAVERAKQISEQMAGTAFNLSTGPLLRVKLLQEEEQHYYLLLTIHHIICDGRSIQKMLQELFTLYNAYVSGESSPLRPLSIHYKDYAHWQMGQLSGDRLRSDQSYWMDQLSGELPLLELPTDYRRPSVKTYNGDNVSLALDPGLSAKLKMMGDQEGVTLFMVLLSTVYVLLYRYTGQKDIIVGTPVAGREHLDLEDQIGYYLNTLALRIHLSGEESFKELLDKVKGVSLEGFAHQQYPFDKLVEELPLERDLSRSPLFDIMVVLQNQPSVVSPVTMQGVDVSAAEVEVQTSKFDLTFSFVEQSERIYLVLDYNSDLFSGDRIEQLLSHYNNLLSSLLDDPVQPVGIAEMLSNHERTQLLDGFNATFVDYPEEYTVVDLFEQQVQRTPDHVSIISYQGHFTYRQLNEQANQVAHYLHQHYHDRKLIVGLMMERSPQLIIGILGVLKVGGAYVPIDSAYPIERIEYLLEDCQAPLLLVQDKFKHYNSFTTDTLVIEQILADDYLPSDKPKITTSADDLLYVLYTSGSTGSPKGAKIANRSFVNLLNWYIKLLDLNEEDKNLLVASVSFDLAQKNLFAPLLSGGSLCLMSAGLYDYQQMASDISQLAITVINCAPAAFYPLLEQLAGDYRPVSSLKSVVLGGEAISIPQIDLWLQSEHCQASVFNTYGPTECTDVVSFFRIDKSNYAHLSSVPIGNPIDNVQLFVLDESLSLLPLGSTGELCIGGVCLGEGYFNNEQLTDQQFVEAAHLPGGRVYRSGDLVRRQATGTLEFIGRKDHQVKIRGQRVELGEIESRLQNYPSVARAAVVVKQDQQGGKQLVAYFTIKEDSTGSQEVSGDRLRQYLQEWLPAYMLPGVLVALENLPLTPNGKVDKRSLPEVDQFERHQAYVAPVTNTERQLVEIWQQVLDMDKVGVEDNFFELGGHSLKATQIVTRIYKHFSVKLELVNVFSAPTVREQSLLIDQRQREVYEEIKPIAIEEDYGLSHAQRRLWVLDQLDSQQIAYNIPLA</sequence>
<dbReference type="PROSITE" id="PS50075">
    <property type="entry name" value="CARRIER"/>
    <property type="match status" value="2"/>
</dbReference>
<dbReference type="Gene3D" id="1.10.10.1830">
    <property type="entry name" value="Non-ribosomal peptide synthase, adenylation domain"/>
    <property type="match status" value="1"/>
</dbReference>
<dbReference type="NCBIfam" id="NF003417">
    <property type="entry name" value="PRK04813.1"/>
    <property type="match status" value="2"/>
</dbReference>
<feature type="non-terminal residue" evidence="5">
    <location>
        <position position="2229"/>
    </location>
</feature>